<dbReference type="Gene3D" id="3.40.630.30">
    <property type="match status" value="1"/>
</dbReference>
<gene>
    <name evidence="2" type="ORF">H9636_17525</name>
</gene>
<dbReference type="EMBL" id="JACSQA010000040">
    <property type="protein sequence ID" value="MBD8028441.1"/>
    <property type="molecule type" value="Genomic_DNA"/>
</dbReference>
<name>A0ABR8XGU0_9BACL</name>
<comment type="caution">
    <text evidence="2">The sequence shown here is derived from an EMBL/GenBank/DDBJ whole genome shotgun (WGS) entry which is preliminary data.</text>
</comment>
<evidence type="ECO:0000313" key="2">
    <source>
        <dbReference type="EMBL" id="MBD8028441.1"/>
    </source>
</evidence>
<feature type="domain" description="N-acetyltransferase" evidence="1">
    <location>
        <begin position="10"/>
        <end position="175"/>
    </location>
</feature>
<dbReference type="InterPro" id="IPR000182">
    <property type="entry name" value="GNAT_dom"/>
</dbReference>
<dbReference type="Proteomes" id="UP000640930">
    <property type="component" value="Unassembled WGS sequence"/>
</dbReference>
<evidence type="ECO:0000259" key="1">
    <source>
        <dbReference type="PROSITE" id="PS51186"/>
    </source>
</evidence>
<accession>A0ABR8XGU0</accession>
<protein>
    <submittedName>
        <fullName evidence="2">GNAT family N-acetyltransferase</fullName>
    </submittedName>
</protein>
<dbReference type="Pfam" id="PF13302">
    <property type="entry name" value="Acetyltransf_3"/>
    <property type="match status" value="1"/>
</dbReference>
<keyword evidence="3" id="KW-1185">Reference proteome</keyword>
<evidence type="ECO:0000313" key="3">
    <source>
        <dbReference type="Proteomes" id="UP000640930"/>
    </source>
</evidence>
<dbReference type="RefSeq" id="WP_191708849.1">
    <property type="nucleotide sequence ID" value="NZ_JACSQA010000040.1"/>
</dbReference>
<reference evidence="2 3" key="1">
    <citation type="submission" date="2020-08" db="EMBL/GenBank/DDBJ databases">
        <title>A Genomic Blueprint of the Chicken Gut Microbiome.</title>
        <authorList>
            <person name="Gilroy R."/>
            <person name="Ravi A."/>
            <person name="Getino M."/>
            <person name="Pursley I."/>
            <person name="Horton D.L."/>
            <person name="Alikhan N.-F."/>
            <person name="Baker D."/>
            <person name="Gharbi K."/>
            <person name="Hall N."/>
            <person name="Watson M."/>
            <person name="Adriaenssens E.M."/>
            <person name="Foster-Nyarko E."/>
            <person name="Jarju S."/>
            <person name="Secka A."/>
            <person name="Antonio M."/>
            <person name="Oren A."/>
            <person name="Chaudhuri R."/>
            <person name="La Ragione R.M."/>
            <person name="Hildebrand F."/>
            <person name="Pallen M.J."/>
        </authorList>
    </citation>
    <scope>NUCLEOTIDE SEQUENCE [LARGE SCALE GENOMIC DNA]</scope>
    <source>
        <strain evidence="2 3">Re31</strain>
    </source>
</reference>
<dbReference type="PANTHER" id="PTHR43792:SF9">
    <property type="entry name" value="RIBOSOMAL-PROTEIN-ALANINE ACETYLTRANSFERASE"/>
    <property type="match status" value="1"/>
</dbReference>
<dbReference type="InterPro" id="IPR016181">
    <property type="entry name" value="Acyl_CoA_acyltransferase"/>
</dbReference>
<dbReference type="PANTHER" id="PTHR43792">
    <property type="entry name" value="GNAT FAMILY, PUTATIVE (AFU_ORTHOLOGUE AFUA_3G00765)-RELATED-RELATED"/>
    <property type="match status" value="1"/>
</dbReference>
<organism evidence="2 3">
    <name type="scientific">Ureibacillus galli</name>
    <dbReference type="NCBI Taxonomy" id="2762222"/>
    <lineage>
        <taxon>Bacteria</taxon>
        <taxon>Bacillati</taxon>
        <taxon>Bacillota</taxon>
        <taxon>Bacilli</taxon>
        <taxon>Bacillales</taxon>
        <taxon>Caryophanaceae</taxon>
        <taxon>Ureibacillus</taxon>
    </lineage>
</organism>
<dbReference type="InterPro" id="IPR051531">
    <property type="entry name" value="N-acetyltransferase"/>
</dbReference>
<dbReference type="PROSITE" id="PS51186">
    <property type="entry name" value="GNAT"/>
    <property type="match status" value="1"/>
</dbReference>
<dbReference type="SUPFAM" id="SSF55729">
    <property type="entry name" value="Acyl-CoA N-acyltransferases (Nat)"/>
    <property type="match status" value="1"/>
</dbReference>
<sequence>MFPILETERLILREITKEDVKEIFACFSNEQVTRYYGAEPFQKIEQAAELIEHFSKNYEEKRGVRWGIVKKKTKRLIGTVGFNTWSTTHKRAEIGYEIHPDEWRKGYTTEAVSKILSYGFNEMGLTRIGAVVFTENEASNKLLTKLGFHTEGILKNYMYQSGIPHDTYIYSILKN</sequence>
<proteinExistence type="predicted"/>